<dbReference type="Proteomes" id="UP000473574">
    <property type="component" value="Unassembled WGS sequence"/>
</dbReference>
<gene>
    <name evidence="1" type="ORF">D0962_37140</name>
</gene>
<evidence type="ECO:0000313" key="2">
    <source>
        <dbReference type="Proteomes" id="UP000473574"/>
    </source>
</evidence>
<proteinExistence type="predicted"/>
<accession>A0A6M0SIY8</accession>
<dbReference type="RefSeq" id="WP_163671526.1">
    <property type="nucleotide sequence ID" value="NZ_QZCE01000002.1"/>
</dbReference>
<sequence length="159" mass="17891">MATLRNVKLDIPNLYPQFATLTFEVRFSPAEVQLDLDYYVHAALSERDAQRDPYIIWTNGSATRVQLTKDDDFIGYFPTQKISPNGQSRRSIRMSLQLSRTSSEGLVPIPRVNVAKAGKYDEGGNNPQEYFALVQVNSELAPATVFSNEVRTDVIRFGS</sequence>
<comment type="caution">
    <text evidence="1">The sequence shown here is derived from an EMBL/GenBank/DDBJ whole genome shotgun (WGS) entry which is preliminary data.</text>
</comment>
<protein>
    <submittedName>
        <fullName evidence="1">Uncharacterized protein</fullName>
    </submittedName>
</protein>
<name>A0A6M0SIY8_9CYAN</name>
<organism evidence="1 2">
    <name type="scientific">Adonisia turfae CCMR0082</name>
    <dbReference type="NCBI Taxonomy" id="2304604"/>
    <lineage>
        <taxon>Bacteria</taxon>
        <taxon>Bacillati</taxon>
        <taxon>Cyanobacteriota</taxon>
        <taxon>Adonisia</taxon>
        <taxon>Adonisia turfae</taxon>
    </lineage>
</organism>
<reference evidence="1 2" key="1">
    <citation type="journal article" date="2020" name="Microb. Ecol.">
        <title>Ecogenomics of the Marine Benthic Filamentous Cyanobacterium Adonisia.</title>
        <authorList>
            <person name="Walter J.M."/>
            <person name="Coutinho F.H."/>
            <person name="Leomil L."/>
            <person name="Hargreaves P.I."/>
            <person name="Campeao M.E."/>
            <person name="Vieira V.V."/>
            <person name="Silva B.S."/>
            <person name="Fistarol G.O."/>
            <person name="Salomon P.S."/>
            <person name="Sawabe T."/>
            <person name="Mino S."/>
            <person name="Hosokawa M."/>
            <person name="Miyashita H."/>
            <person name="Maruyama F."/>
            <person name="van Verk M.C."/>
            <person name="Dutilh B.E."/>
            <person name="Thompson C.C."/>
            <person name="Thompson F.L."/>
        </authorList>
    </citation>
    <scope>NUCLEOTIDE SEQUENCE [LARGE SCALE GENOMIC DNA]</scope>
    <source>
        <strain evidence="1 2">CCMR0082</strain>
    </source>
</reference>
<dbReference type="AlphaFoldDB" id="A0A6M0SIY8"/>
<dbReference type="EMBL" id="QZCE01000002">
    <property type="protein sequence ID" value="NEZ68294.1"/>
    <property type="molecule type" value="Genomic_DNA"/>
</dbReference>
<evidence type="ECO:0000313" key="1">
    <source>
        <dbReference type="EMBL" id="NEZ68294.1"/>
    </source>
</evidence>